<name>A0AAX4RAZ2_9CAUD</name>
<keyword evidence="2" id="KW-1185">Reference proteome</keyword>
<organism evidence="1 2">
    <name type="scientific">Gordonia phage Morgana</name>
    <dbReference type="NCBI Taxonomy" id="3137292"/>
    <lineage>
        <taxon>Viruses</taxon>
        <taxon>Duplodnaviria</taxon>
        <taxon>Heunggongvirae</taxon>
        <taxon>Uroviricota</taxon>
        <taxon>Caudoviricetes</taxon>
        <taxon>Kruegerviridae</taxon>
        <taxon>Cafassovirus</taxon>
        <taxon>Cafassovirus morgana</taxon>
    </lineage>
</organism>
<proteinExistence type="predicted"/>
<accession>A0AAX4RAZ2</accession>
<protein>
    <submittedName>
        <fullName evidence="1">Uncharacterized protein</fullName>
    </submittedName>
</protein>
<dbReference type="EMBL" id="PP537962">
    <property type="protein sequence ID" value="XAO35582.1"/>
    <property type="molecule type" value="Genomic_DNA"/>
</dbReference>
<evidence type="ECO:0000313" key="2">
    <source>
        <dbReference type="Proteomes" id="UP001494874"/>
    </source>
</evidence>
<sequence>MSDSVVLCPGCLVVHRVPTWRRNHPWHRACLQRARARTDRRKATA</sequence>
<evidence type="ECO:0000313" key="1">
    <source>
        <dbReference type="EMBL" id="XAO35582.1"/>
    </source>
</evidence>
<dbReference type="Proteomes" id="UP001494874">
    <property type="component" value="Segment"/>
</dbReference>
<gene>
    <name evidence="1" type="primary">148</name>
    <name evidence="1" type="ORF">SEA_MORGANA_148</name>
</gene>
<reference evidence="1 2" key="1">
    <citation type="submission" date="2024-03" db="EMBL/GenBank/DDBJ databases">
        <authorList>
            <person name="Shriver K.J."/>
            <person name="Jarquin D.M."/>
            <person name="Bolanos-Abarca L."/>
            <person name="Cohen Z.M."/>
            <person name="Hayes E."/>
            <person name="Mustafa Y."/>
            <person name="Pacheco-Mendoza M."/>
            <person name="Broussard A.C."/>
            <person name="Fogarty M.P."/>
            <person name="Ko C."/>
            <person name="Russell D.A."/>
            <person name="Jacobs-Sera D."/>
            <person name="Hatfull G.F."/>
        </authorList>
    </citation>
    <scope>NUCLEOTIDE SEQUENCE [LARGE SCALE GENOMIC DNA]</scope>
</reference>